<name>A0A0J6WMV0_9MYCO</name>
<dbReference type="AlphaFoldDB" id="A0A0J6WMV0"/>
<reference evidence="1 2" key="1">
    <citation type="journal article" date="2015" name="Genome Biol. Evol.">
        <title>Characterization of Three Mycobacterium spp. with Potential Use in Bioremediation by Genome Sequencing and Comparative Genomics.</title>
        <authorList>
            <person name="Das S."/>
            <person name="Pettersson B.M."/>
            <person name="Behra P.R."/>
            <person name="Ramesh M."/>
            <person name="Dasgupta S."/>
            <person name="Bhattacharya A."/>
            <person name="Kirsebom L.A."/>
        </authorList>
    </citation>
    <scope>NUCLEOTIDE SEQUENCE [LARGE SCALE GENOMIC DNA]</scope>
    <source>
        <strain evidence="1 2">DSM 43826</strain>
    </source>
</reference>
<dbReference type="PATRIC" id="fig|37916.4.peg.367"/>
<comment type="caution">
    <text evidence="1">The sequence shown here is derived from an EMBL/GenBank/DDBJ whole genome shotgun (WGS) entry which is preliminary data.</text>
</comment>
<sequence precursor="true">MVSRMIIGGSAGLRMMIALPRCAPPMCCTPALVVLVNSSMLARVPGPADAEDTDATISAYGTPTTRLTA</sequence>
<gene>
    <name evidence="1" type="ORF">MCHLDSM_00330</name>
</gene>
<organism evidence="1 2">
    <name type="scientific">Mycolicibacterium chlorophenolicum</name>
    <dbReference type="NCBI Taxonomy" id="37916"/>
    <lineage>
        <taxon>Bacteria</taxon>
        <taxon>Bacillati</taxon>
        <taxon>Actinomycetota</taxon>
        <taxon>Actinomycetes</taxon>
        <taxon>Mycobacteriales</taxon>
        <taxon>Mycobacteriaceae</taxon>
        <taxon>Mycolicibacterium</taxon>
    </lineage>
</organism>
<keyword evidence="2" id="KW-1185">Reference proteome</keyword>
<evidence type="ECO:0000313" key="1">
    <source>
        <dbReference type="EMBL" id="KMO83403.1"/>
    </source>
</evidence>
<dbReference type="EMBL" id="JYNL01000004">
    <property type="protein sequence ID" value="KMO83403.1"/>
    <property type="molecule type" value="Genomic_DNA"/>
</dbReference>
<accession>A0A0J6WMV0</accession>
<proteinExistence type="predicted"/>
<dbReference type="Proteomes" id="UP000036513">
    <property type="component" value="Unassembled WGS sequence"/>
</dbReference>
<evidence type="ECO:0000313" key="2">
    <source>
        <dbReference type="Proteomes" id="UP000036513"/>
    </source>
</evidence>
<protein>
    <submittedName>
        <fullName evidence="1">Uncharacterized protein</fullName>
    </submittedName>
</protein>